<dbReference type="PROSITE" id="PS50082">
    <property type="entry name" value="WD_REPEATS_2"/>
    <property type="match status" value="5"/>
</dbReference>
<sequence>MAPVEDDQDVGQDQLDEEFSVWKKNTPFLYDFVISHPLEWPSLTVQWVPLATPLPHSTDPSSFSVHKLVLGTHTSDDFPNYLLIADAVLPTSVAEAKIDTSGSSTNSVIPKCFDSVLSKFRDSEVESLNFGFCFCGYQFKFRLQPQVEITQKIRVDGEVNRARSMPQNPAIVGAKTSGCEVYVFDSTKQAERKQRDGCDPDLRLTGHDKEGYGLSWSPFKQGYLVSGSHDNRICLWDVSAVAQDKVLGALQVYEAHESVVEDVSWHLKNENLFGSVGDDCQLIIWDLRTNQIQHSVKAHEKEINYLSFNPYNEWILATASSDATVGLFDMRKLTVPLHALRSHTEEVFQVEWDPNHETVLASSADDRRLNVWDLNRIGEEQLELDADDGPPELLFSHGGHKAKISDFSWNKNEPWVISSVADDNTLQVWQMAESIYRDEDDIASAEEQPPLAEK</sequence>
<dbReference type="InterPro" id="IPR050459">
    <property type="entry name" value="WD_repeat_RBAP46/RBAP48/MSI1"/>
</dbReference>
<comment type="similarity">
    <text evidence="2">Belongs to the WD repeat RBAP46/RBAP48/MSI1 family.</text>
</comment>
<evidence type="ECO:0000256" key="1">
    <source>
        <dbReference type="ARBA" id="ARBA00004123"/>
    </source>
</evidence>
<dbReference type="Gene3D" id="2.130.10.10">
    <property type="entry name" value="YVTN repeat-like/Quinoprotein amine dehydrogenase"/>
    <property type="match status" value="1"/>
</dbReference>
<dbReference type="InterPro" id="IPR019775">
    <property type="entry name" value="WD40_repeat_CS"/>
</dbReference>
<evidence type="ECO:0000256" key="2">
    <source>
        <dbReference type="ARBA" id="ARBA00009341"/>
    </source>
</evidence>
<evidence type="ECO:0000256" key="6">
    <source>
        <dbReference type="ARBA" id="ARBA00023242"/>
    </source>
</evidence>
<evidence type="ECO:0000256" key="5">
    <source>
        <dbReference type="ARBA" id="ARBA00022853"/>
    </source>
</evidence>
<dbReference type="SMART" id="SM00320">
    <property type="entry name" value="WD40"/>
    <property type="match status" value="5"/>
</dbReference>
<dbReference type="SUPFAM" id="SSF50978">
    <property type="entry name" value="WD40 repeat-like"/>
    <property type="match status" value="1"/>
</dbReference>
<dbReference type="PRINTS" id="PR00320">
    <property type="entry name" value="GPROTEINBRPT"/>
</dbReference>
<keyword evidence="5" id="KW-0156">Chromatin regulator</keyword>
<dbReference type="InterPro" id="IPR020472">
    <property type="entry name" value="WD40_PAC1"/>
</dbReference>
<keyword evidence="6" id="KW-0539">Nucleus</keyword>
<dbReference type="InterPro" id="IPR022052">
    <property type="entry name" value="Histone-bd_RBBP4-like_N"/>
</dbReference>
<evidence type="ECO:0000313" key="10">
    <source>
        <dbReference type="Proteomes" id="UP000807159"/>
    </source>
</evidence>
<gene>
    <name evidence="9" type="ORF">H0E87_017148</name>
</gene>
<dbReference type="PROSITE" id="PS00678">
    <property type="entry name" value="WD_REPEATS_1"/>
    <property type="match status" value="2"/>
</dbReference>
<keyword evidence="4" id="KW-0677">Repeat</keyword>
<evidence type="ECO:0000313" key="9">
    <source>
        <dbReference type="EMBL" id="KAH8498113.1"/>
    </source>
</evidence>
<feature type="repeat" description="WD" evidence="7">
    <location>
        <begin position="340"/>
        <end position="375"/>
    </location>
</feature>
<proteinExistence type="inferred from homology"/>
<evidence type="ECO:0000256" key="4">
    <source>
        <dbReference type="ARBA" id="ARBA00022737"/>
    </source>
</evidence>
<dbReference type="EMBL" id="JACEGQ020000009">
    <property type="protein sequence ID" value="KAH8498113.1"/>
    <property type="molecule type" value="Genomic_DNA"/>
</dbReference>
<dbReference type="PANTHER" id="PTHR22850">
    <property type="entry name" value="WD40 REPEAT FAMILY"/>
    <property type="match status" value="1"/>
</dbReference>
<dbReference type="AlphaFoldDB" id="A0A8T2XZ36"/>
<protein>
    <recommendedName>
        <fullName evidence="8">Histone-binding protein RBBP4-like N-terminal domain-containing protein</fullName>
    </recommendedName>
</protein>
<keyword evidence="10" id="KW-1185">Reference proteome</keyword>
<feature type="repeat" description="WD" evidence="7">
    <location>
        <begin position="204"/>
        <end position="239"/>
    </location>
</feature>
<dbReference type="InterPro" id="IPR036322">
    <property type="entry name" value="WD40_repeat_dom_sf"/>
</dbReference>
<evidence type="ECO:0000256" key="7">
    <source>
        <dbReference type="PROSITE-ProRule" id="PRU00221"/>
    </source>
</evidence>
<evidence type="ECO:0000256" key="3">
    <source>
        <dbReference type="ARBA" id="ARBA00022574"/>
    </source>
</evidence>
<organism evidence="9 10">
    <name type="scientific">Populus deltoides</name>
    <name type="common">Eastern poplar</name>
    <name type="synonym">Eastern cottonwood</name>
    <dbReference type="NCBI Taxonomy" id="3696"/>
    <lineage>
        <taxon>Eukaryota</taxon>
        <taxon>Viridiplantae</taxon>
        <taxon>Streptophyta</taxon>
        <taxon>Embryophyta</taxon>
        <taxon>Tracheophyta</taxon>
        <taxon>Spermatophyta</taxon>
        <taxon>Magnoliopsida</taxon>
        <taxon>eudicotyledons</taxon>
        <taxon>Gunneridae</taxon>
        <taxon>Pentapetalae</taxon>
        <taxon>rosids</taxon>
        <taxon>fabids</taxon>
        <taxon>Malpighiales</taxon>
        <taxon>Salicaceae</taxon>
        <taxon>Saliceae</taxon>
        <taxon>Populus</taxon>
    </lineage>
</organism>
<name>A0A8T2XZ36_POPDE</name>
<reference evidence="9" key="1">
    <citation type="journal article" date="2021" name="J. Hered.">
        <title>Genome Assembly of Salicaceae Populus deltoides (Eastern Cottonwood) I-69 Based on Nanopore Sequencing and Hi-C Technologies.</title>
        <authorList>
            <person name="Bai S."/>
            <person name="Wu H."/>
            <person name="Zhang J."/>
            <person name="Pan Z."/>
            <person name="Zhao W."/>
            <person name="Li Z."/>
            <person name="Tong C."/>
        </authorList>
    </citation>
    <scope>NUCLEOTIDE SEQUENCE</scope>
    <source>
        <tissue evidence="9">Leaf</tissue>
    </source>
</reference>
<dbReference type="GO" id="GO:0006325">
    <property type="term" value="P:chromatin organization"/>
    <property type="evidence" value="ECO:0007669"/>
    <property type="project" value="UniProtKB-KW"/>
</dbReference>
<feature type="repeat" description="WD" evidence="7">
    <location>
        <begin position="253"/>
        <end position="295"/>
    </location>
</feature>
<evidence type="ECO:0000259" key="8">
    <source>
        <dbReference type="Pfam" id="PF12265"/>
    </source>
</evidence>
<comment type="subcellular location">
    <subcellularLocation>
        <location evidence="1">Nucleus</location>
    </subcellularLocation>
</comment>
<dbReference type="Proteomes" id="UP000807159">
    <property type="component" value="Chromosome 9"/>
</dbReference>
<comment type="caution">
    <text evidence="9">The sequence shown here is derived from an EMBL/GenBank/DDBJ whole genome shotgun (WGS) entry which is preliminary data.</text>
</comment>
<accession>A0A8T2XZ36</accession>
<keyword evidence="3 7" id="KW-0853">WD repeat</keyword>
<dbReference type="GO" id="GO:0005634">
    <property type="term" value="C:nucleus"/>
    <property type="evidence" value="ECO:0007669"/>
    <property type="project" value="UniProtKB-SubCell"/>
</dbReference>
<dbReference type="Pfam" id="PF12265">
    <property type="entry name" value="CAF1C_H4-bd"/>
    <property type="match status" value="1"/>
</dbReference>
<dbReference type="InterPro" id="IPR001680">
    <property type="entry name" value="WD40_rpt"/>
</dbReference>
<dbReference type="Pfam" id="PF00400">
    <property type="entry name" value="WD40"/>
    <property type="match status" value="5"/>
</dbReference>
<dbReference type="InterPro" id="IPR015943">
    <property type="entry name" value="WD40/YVTN_repeat-like_dom_sf"/>
</dbReference>
<feature type="repeat" description="WD" evidence="7">
    <location>
        <begin position="296"/>
        <end position="331"/>
    </location>
</feature>
<feature type="repeat" description="WD" evidence="7">
    <location>
        <begin position="397"/>
        <end position="431"/>
    </location>
</feature>
<feature type="domain" description="Histone-binding protein RBBP4-like N-terminal" evidence="8">
    <location>
        <begin position="17"/>
        <end position="90"/>
    </location>
</feature>
<dbReference type="PROSITE" id="PS50294">
    <property type="entry name" value="WD_REPEATS_REGION"/>
    <property type="match status" value="2"/>
</dbReference>